<protein>
    <recommendedName>
        <fullName evidence="4">Ribose 5-phosphate isomerase B</fullName>
    </recommendedName>
</protein>
<dbReference type="GO" id="GO:0019316">
    <property type="term" value="P:D-allose catabolic process"/>
    <property type="evidence" value="ECO:0007669"/>
    <property type="project" value="TreeGrafter"/>
</dbReference>
<sequence>MVYLGADHRGFKHKEKLKAFLDEQGYQVTDIGTNSEKSVDYPVIAQKVAKKVSEDPNNRGILLCGSGVGVCIAANKFKGIRAGSAWTEEVARSARADDNVNVLCLAADDITVDDTKQIARAFLNTSFRGEDRYKRRIAQIEEIEKGN</sequence>
<evidence type="ECO:0000313" key="3">
    <source>
        <dbReference type="Proteomes" id="UP000176864"/>
    </source>
</evidence>
<dbReference type="InterPro" id="IPR003500">
    <property type="entry name" value="RpiB_LacA_LacB"/>
</dbReference>
<name>A0A1F5NKU4_9BACT</name>
<accession>A0A1F5NKU4</accession>
<evidence type="ECO:0008006" key="4">
    <source>
        <dbReference type="Google" id="ProtNLM"/>
    </source>
</evidence>
<dbReference type="Proteomes" id="UP000176864">
    <property type="component" value="Unassembled WGS sequence"/>
</dbReference>
<dbReference type="Pfam" id="PF02502">
    <property type="entry name" value="LacAB_rpiB"/>
    <property type="match status" value="1"/>
</dbReference>
<evidence type="ECO:0000256" key="1">
    <source>
        <dbReference type="ARBA" id="ARBA00008754"/>
    </source>
</evidence>
<dbReference type="GO" id="GO:0004751">
    <property type="term" value="F:ribose-5-phosphate isomerase activity"/>
    <property type="evidence" value="ECO:0007669"/>
    <property type="project" value="TreeGrafter"/>
</dbReference>
<dbReference type="GO" id="GO:0009052">
    <property type="term" value="P:pentose-phosphate shunt, non-oxidative branch"/>
    <property type="evidence" value="ECO:0007669"/>
    <property type="project" value="TreeGrafter"/>
</dbReference>
<dbReference type="PANTHER" id="PTHR30345:SF0">
    <property type="entry name" value="DNA DAMAGE-REPAIR_TOLERATION PROTEIN DRT102"/>
    <property type="match status" value="1"/>
</dbReference>
<dbReference type="STRING" id="1817824.A2751_04070"/>
<dbReference type="NCBIfam" id="TIGR00689">
    <property type="entry name" value="rpiB_lacA_lacB"/>
    <property type="match status" value="1"/>
</dbReference>
<dbReference type="NCBIfam" id="NF004051">
    <property type="entry name" value="PRK05571.1"/>
    <property type="match status" value="1"/>
</dbReference>
<comment type="similarity">
    <text evidence="1">Belongs to the LacAB/RpiB family.</text>
</comment>
<organism evidence="2 3">
    <name type="scientific">Candidatus Doudnabacteria bacterium RIFCSPHIGHO2_01_FULL_46_14</name>
    <dbReference type="NCBI Taxonomy" id="1817824"/>
    <lineage>
        <taxon>Bacteria</taxon>
        <taxon>Candidatus Doudnaibacteriota</taxon>
    </lineage>
</organism>
<dbReference type="PIRSF" id="PIRSF005384">
    <property type="entry name" value="RpiB_LacA_B"/>
    <property type="match status" value="1"/>
</dbReference>
<dbReference type="PANTHER" id="PTHR30345">
    <property type="entry name" value="RIBOSE-5-PHOSPHATE ISOMERASE B"/>
    <property type="match status" value="1"/>
</dbReference>
<reference evidence="2 3" key="1">
    <citation type="journal article" date="2016" name="Nat. Commun.">
        <title>Thousands of microbial genomes shed light on interconnected biogeochemical processes in an aquifer system.</title>
        <authorList>
            <person name="Anantharaman K."/>
            <person name="Brown C.T."/>
            <person name="Hug L.A."/>
            <person name="Sharon I."/>
            <person name="Castelle C.J."/>
            <person name="Probst A.J."/>
            <person name="Thomas B.C."/>
            <person name="Singh A."/>
            <person name="Wilkins M.J."/>
            <person name="Karaoz U."/>
            <person name="Brodie E.L."/>
            <person name="Williams K.H."/>
            <person name="Hubbard S.S."/>
            <person name="Banfield J.F."/>
        </authorList>
    </citation>
    <scope>NUCLEOTIDE SEQUENCE [LARGE SCALE GENOMIC DNA]</scope>
</reference>
<evidence type="ECO:0000313" key="2">
    <source>
        <dbReference type="EMBL" id="OGE78299.1"/>
    </source>
</evidence>
<gene>
    <name evidence="2" type="ORF">A2751_04070</name>
</gene>
<comment type="caution">
    <text evidence="2">The sequence shown here is derived from an EMBL/GenBank/DDBJ whole genome shotgun (WGS) entry which is preliminary data.</text>
</comment>
<dbReference type="Gene3D" id="3.40.1400.10">
    <property type="entry name" value="Sugar-phosphate isomerase, RpiB/LacA/LacB"/>
    <property type="match status" value="1"/>
</dbReference>
<proteinExistence type="inferred from homology"/>
<dbReference type="EMBL" id="MFEK01000014">
    <property type="protein sequence ID" value="OGE78299.1"/>
    <property type="molecule type" value="Genomic_DNA"/>
</dbReference>
<dbReference type="AlphaFoldDB" id="A0A1F5NKU4"/>
<dbReference type="InterPro" id="IPR036569">
    <property type="entry name" value="RpiB_LacA_LacB_sf"/>
</dbReference>
<dbReference type="SUPFAM" id="SSF89623">
    <property type="entry name" value="Ribose/Galactose isomerase RpiB/AlsB"/>
    <property type="match status" value="1"/>
</dbReference>